<dbReference type="PROSITE" id="PS51192">
    <property type="entry name" value="HELICASE_ATP_BIND_1"/>
    <property type="match status" value="1"/>
</dbReference>
<evidence type="ECO:0000256" key="1">
    <source>
        <dbReference type="ARBA" id="ARBA00022801"/>
    </source>
</evidence>
<dbReference type="RefSeq" id="WP_264983451.1">
    <property type="nucleotide sequence ID" value="NZ_AP026708.1"/>
</dbReference>
<dbReference type="SMART" id="SM00490">
    <property type="entry name" value="HELICc"/>
    <property type="match status" value="1"/>
</dbReference>
<dbReference type="Gene3D" id="3.40.50.300">
    <property type="entry name" value="P-loop containing nucleotide triphosphate hydrolases"/>
    <property type="match status" value="1"/>
</dbReference>
<dbReference type="InterPro" id="IPR001650">
    <property type="entry name" value="Helicase_C-like"/>
</dbReference>
<accession>A0ABM8AQ06</accession>
<dbReference type="EMBL" id="AP026708">
    <property type="protein sequence ID" value="BDQ33394.1"/>
    <property type="molecule type" value="Genomic_DNA"/>
</dbReference>
<dbReference type="InterPro" id="IPR014001">
    <property type="entry name" value="Helicase_ATP-bd"/>
</dbReference>
<evidence type="ECO:0000313" key="5">
    <source>
        <dbReference type="Proteomes" id="UP001061361"/>
    </source>
</evidence>
<feature type="region of interest" description="Disordered" evidence="2">
    <location>
        <begin position="441"/>
        <end position="466"/>
    </location>
</feature>
<protein>
    <recommendedName>
        <fullName evidence="3">Helicase ATP-binding domain-containing protein</fullName>
    </recommendedName>
</protein>
<dbReference type="SUPFAM" id="SSF52540">
    <property type="entry name" value="P-loop containing nucleoside triphosphate hydrolases"/>
    <property type="match status" value="2"/>
</dbReference>
<evidence type="ECO:0000256" key="2">
    <source>
        <dbReference type="SAM" id="MobiDB-lite"/>
    </source>
</evidence>
<keyword evidence="1" id="KW-0378">Hydrolase</keyword>
<keyword evidence="5" id="KW-1185">Reference proteome</keyword>
<dbReference type="SMART" id="SM00487">
    <property type="entry name" value="DEXDc"/>
    <property type="match status" value="1"/>
</dbReference>
<organism evidence="4 5">
    <name type="scientific">Pseudodesulfovibrio portus</name>
    <dbReference type="NCBI Taxonomy" id="231439"/>
    <lineage>
        <taxon>Bacteria</taxon>
        <taxon>Pseudomonadati</taxon>
        <taxon>Thermodesulfobacteriota</taxon>
        <taxon>Desulfovibrionia</taxon>
        <taxon>Desulfovibrionales</taxon>
        <taxon>Desulfovibrionaceae</taxon>
    </lineage>
</organism>
<dbReference type="InterPro" id="IPR038718">
    <property type="entry name" value="SNF2-like_sf"/>
</dbReference>
<proteinExistence type="predicted"/>
<dbReference type="CDD" id="cd18793">
    <property type="entry name" value="SF2_C_SNF"/>
    <property type="match status" value="1"/>
</dbReference>
<gene>
    <name evidence="4" type="ORF">JCM14722_09360</name>
</gene>
<name>A0ABM8AQ06_9BACT</name>
<reference evidence="4" key="1">
    <citation type="submission" date="2022-08" db="EMBL/GenBank/DDBJ databases">
        <title>Genome Sequence of the sulphate-reducing bacterium, Pseudodesulfovibrio portus JCM14722.</title>
        <authorList>
            <person name="Kondo R."/>
            <person name="Kataoka T."/>
        </authorList>
    </citation>
    <scope>NUCLEOTIDE SEQUENCE</scope>
    <source>
        <strain evidence="4">JCM 14722</strain>
    </source>
</reference>
<feature type="compositionally biased region" description="Polar residues" evidence="2">
    <location>
        <begin position="446"/>
        <end position="457"/>
    </location>
</feature>
<dbReference type="Proteomes" id="UP001061361">
    <property type="component" value="Chromosome"/>
</dbReference>
<dbReference type="Gene3D" id="3.40.50.10810">
    <property type="entry name" value="Tandem AAA-ATPase domain"/>
    <property type="match status" value="2"/>
</dbReference>
<sequence length="875" mass="99956">MTLSTINWERVASSLRDRAKREKQIVDSNVGQSRLNAGQRASLLAIADRIADNGIIIADEVGMGKTRTAVALAKCVINNGGRVAIIAPPGLAFQWQDELWEGEVEAPLMLRSLEQYYAAWAEKESWPLKQTVVLSHNFANWRIQGNSPLWRRGILPELFALFRGRKPRYYWEIMKYGDEQREIQVHAAAKHIHEQILQDPRLQKGRRWEAIVDHLDWPTIAESNTGYMNSGPYRKPLHDVIGLGLGIFDLVIIDESHKAKGERSGLSRLLNMLCESADARRVGMTATPVELDVSQWKQSLRRIGGKDLERLDDPIEEYRSAVHRVRERPDIAENREHFKIVAKQFHKLLSPYIIRRNKKEDPTVLLYGEIAQGQRNSYRAHKEIAIEADKLERPWREALCAAEALSFTARQKDNSVAKRFRLTMGSGHGLSAIMDQVKNDSGLAQPESSEMPTTEQHLSGPKSGHEAKRLGRVDFWCKILATPHKSGDSALYAHPAITATVEHIEKKTANNEKVLVFGRFTAPMRALVSLLNARQMIRCLKEDQFWSRSKVSESETEAVIAACKQKKIAWSLDEIDAMLKLQYSKLQQQRETFRKNLIPRLSNGLQHITDQRINNLFLAFKGRTEVEWDNDAEDTPRNLVGKALFEYFQNRSQPNDHDLANAFVKILNALSDRNEGDNNNDGELDVHEACSLWPVLEDRLREEHSKRTGDFARLMYGETSQSSRRMMQLAFNRHRSYPMVLVAQSKVGREGLNLHKACRNVVLFHPEWNPGVVEQQVGRVDRYGSMWAKLLEDYGANSAAPTEALPKINIYPVIFKGTYDQYNWKVLQERWDDLRAQLHGDILPPRLLREGDESVAEELARSAPDFSPVRKYKNV</sequence>
<feature type="domain" description="Helicase ATP-binding" evidence="3">
    <location>
        <begin position="46"/>
        <end position="306"/>
    </location>
</feature>
<dbReference type="Pfam" id="PF00271">
    <property type="entry name" value="Helicase_C"/>
    <property type="match status" value="1"/>
</dbReference>
<dbReference type="PANTHER" id="PTHR45629:SF7">
    <property type="entry name" value="DNA EXCISION REPAIR PROTEIN ERCC-6-RELATED"/>
    <property type="match status" value="1"/>
</dbReference>
<evidence type="ECO:0000259" key="3">
    <source>
        <dbReference type="PROSITE" id="PS51192"/>
    </source>
</evidence>
<dbReference type="InterPro" id="IPR027417">
    <property type="entry name" value="P-loop_NTPase"/>
</dbReference>
<dbReference type="InterPro" id="IPR049730">
    <property type="entry name" value="SNF2/RAD54-like_C"/>
</dbReference>
<dbReference type="PANTHER" id="PTHR45629">
    <property type="entry name" value="SNF2/RAD54 FAMILY MEMBER"/>
    <property type="match status" value="1"/>
</dbReference>
<dbReference type="InterPro" id="IPR050496">
    <property type="entry name" value="SNF2_RAD54_helicase_repair"/>
</dbReference>
<evidence type="ECO:0000313" key="4">
    <source>
        <dbReference type="EMBL" id="BDQ33394.1"/>
    </source>
</evidence>